<evidence type="ECO:0000313" key="2">
    <source>
        <dbReference type="Proteomes" id="UP001172386"/>
    </source>
</evidence>
<organism evidence="1 2">
    <name type="scientific">Neophaeococcomyces mojaviensis</name>
    <dbReference type="NCBI Taxonomy" id="3383035"/>
    <lineage>
        <taxon>Eukaryota</taxon>
        <taxon>Fungi</taxon>
        <taxon>Dikarya</taxon>
        <taxon>Ascomycota</taxon>
        <taxon>Pezizomycotina</taxon>
        <taxon>Eurotiomycetes</taxon>
        <taxon>Chaetothyriomycetidae</taxon>
        <taxon>Chaetothyriales</taxon>
        <taxon>Chaetothyriales incertae sedis</taxon>
        <taxon>Neophaeococcomyces</taxon>
    </lineage>
</organism>
<dbReference type="Proteomes" id="UP001172386">
    <property type="component" value="Unassembled WGS sequence"/>
</dbReference>
<sequence length="410" mass="45616">MALTNGHSDANVHINGNVKNTRPSRLYGTSSQPDISPLISLCSKSTNKSDYPNSKTIISNIPIYDLNSFSASDNAFVNTLQDEWYHLLHTGPGVFVLKRFYTNLTLIDQVNKVFDTIIASEASLTRGDHFAASGNNSRIWNSFQKHAEHDPSSFVEYYSNPWLSHISEAWLGPAYQITAQVNIVRPGGAPQMPHRDYHLGFQTAEACARWPKSVHHTSQFLTLQGAVAHSDMPLESGPTRFLPFSQMLEDGYMLWRTDAVKDYFHEHWVSAALEKGDAVFFNPALFHAAGENQTAPGPEGVDRSANLLQISSAFGKTMETINYIKIVEKCWDELRKKADSEGAESQEVICCVQAISLGYPFPTNLDSRPPAPGGMAPESETELLLRALKEGWSKEQVMDSYKQLRQDSSA</sequence>
<accession>A0ACC3AFN6</accession>
<keyword evidence="2" id="KW-1185">Reference proteome</keyword>
<comment type="caution">
    <text evidence="1">The sequence shown here is derived from an EMBL/GenBank/DDBJ whole genome shotgun (WGS) entry which is preliminary data.</text>
</comment>
<name>A0ACC3AFN6_9EURO</name>
<reference evidence="1" key="1">
    <citation type="submission" date="2022-10" db="EMBL/GenBank/DDBJ databases">
        <title>Culturing micro-colonial fungi from biological soil crusts in the Mojave desert and describing Neophaeococcomyces mojavensis, and introducing the new genera and species Taxawa tesnikishii.</title>
        <authorList>
            <person name="Kurbessoian T."/>
            <person name="Stajich J.E."/>
        </authorList>
    </citation>
    <scope>NUCLEOTIDE SEQUENCE</scope>
    <source>
        <strain evidence="1">JES_112</strain>
    </source>
</reference>
<proteinExistence type="predicted"/>
<evidence type="ECO:0000313" key="1">
    <source>
        <dbReference type="EMBL" id="KAJ9660998.1"/>
    </source>
</evidence>
<gene>
    <name evidence="1" type="ORF">H2198_002157</name>
</gene>
<protein>
    <submittedName>
        <fullName evidence="1">Uncharacterized protein</fullName>
    </submittedName>
</protein>
<dbReference type="EMBL" id="JAPDRQ010000026">
    <property type="protein sequence ID" value="KAJ9660998.1"/>
    <property type="molecule type" value="Genomic_DNA"/>
</dbReference>